<comment type="caution">
    <text evidence="1">The sequence shown here is derived from an EMBL/GenBank/DDBJ whole genome shotgun (WGS) entry which is preliminary data.</text>
</comment>
<dbReference type="EMBL" id="MPPL01000001">
    <property type="protein sequence ID" value="OKS86248.1"/>
    <property type="molecule type" value="Genomic_DNA"/>
</dbReference>
<protein>
    <submittedName>
        <fullName evidence="1">Uncharacterized protein</fullName>
    </submittedName>
</protein>
<dbReference type="Proteomes" id="UP000186720">
    <property type="component" value="Unassembled WGS sequence"/>
</dbReference>
<keyword evidence="2" id="KW-1185">Reference proteome</keyword>
<dbReference type="STRING" id="1302689.RG47T_1700"/>
<evidence type="ECO:0000313" key="2">
    <source>
        <dbReference type="Proteomes" id="UP000186720"/>
    </source>
</evidence>
<dbReference type="AlphaFoldDB" id="A0A1Q5ZWZ9"/>
<sequence length="37" mass="4336">MSEFVDVNWQSPSLNHKKFLSKIDLLTQVHERPLLQG</sequence>
<evidence type="ECO:0000313" key="1">
    <source>
        <dbReference type="EMBL" id="OKS86248.1"/>
    </source>
</evidence>
<proteinExistence type="predicted"/>
<accession>A0A1Q5ZWZ9</accession>
<reference evidence="1 2" key="1">
    <citation type="submission" date="2016-11" db="EMBL/GenBank/DDBJ databases">
        <title>Whole Genome Sequencing of Mucilaginibacter polytrichastri RG4-7(T) isolated from the moss sample.</title>
        <authorList>
            <person name="Li Y."/>
        </authorList>
    </citation>
    <scope>NUCLEOTIDE SEQUENCE [LARGE SCALE GENOMIC DNA]</scope>
    <source>
        <strain evidence="1 2">RG4-7</strain>
    </source>
</reference>
<gene>
    <name evidence="1" type="ORF">RG47T_1700</name>
</gene>
<organism evidence="1 2">
    <name type="scientific">Mucilaginibacter polytrichastri</name>
    <dbReference type="NCBI Taxonomy" id="1302689"/>
    <lineage>
        <taxon>Bacteria</taxon>
        <taxon>Pseudomonadati</taxon>
        <taxon>Bacteroidota</taxon>
        <taxon>Sphingobacteriia</taxon>
        <taxon>Sphingobacteriales</taxon>
        <taxon>Sphingobacteriaceae</taxon>
        <taxon>Mucilaginibacter</taxon>
    </lineage>
</organism>
<name>A0A1Q5ZWZ9_9SPHI</name>